<dbReference type="Proteomes" id="UP001519288">
    <property type="component" value="Unassembled WGS sequence"/>
</dbReference>
<evidence type="ECO:0000256" key="3">
    <source>
        <dbReference type="ARBA" id="ARBA00022801"/>
    </source>
</evidence>
<evidence type="ECO:0000256" key="4">
    <source>
        <dbReference type="ARBA" id="ARBA00022807"/>
    </source>
</evidence>
<organism evidence="7 8">
    <name type="scientific">Paenibacillus shirakamiensis</name>
    <dbReference type="NCBI Taxonomy" id="1265935"/>
    <lineage>
        <taxon>Bacteria</taxon>
        <taxon>Bacillati</taxon>
        <taxon>Bacillota</taxon>
        <taxon>Bacilli</taxon>
        <taxon>Bacillales</taxon>
        <taxon>Paenibacillaceae</taxon>
        <taxon>Paenibacillus</taxon>
    </lineage>
</organism>
<keyword evidence="3 7" id="KW-0378">Hydrolase</keyword>
<dbReference type="PROSITE" id="PS51935">
    <property type="entry name" value="NLPC_P60"/>
    <property type="match status" value="1"/>
</dbReference>
<dbReference type="GO" id="GO:0016787">
    <property type="term" value="F:hydrolase activity"/>
    <property type="evidence" value="ECO:0007669"/>
    <property type="project" value="UniProtKB-KW"/>
</dbReference>
<keyword evidence="8" id="KW-1185">Reference proteome</keyword>
<dbReference type="InterPro" id="IPR038765">
    <property type="entry name" value="Papain-like_cys_pep_sf"/>
</dbReference>
<dbReference type="Pfam" id="PF00877">
    <property type="entry name" value="NLPC_P60"/>
    <property type="match status" value="1"/>
</dbReference>
<dbReference type="Gene3D" id="3.90.1720.10">
    <property type="entry name" value="endopeptidase domain like (from Nostoc punctiforme)"/>
    <property type="match status" value="1"/>
</dbReference>
<evidence type="ECO:0000259" key="6">
    <source>
        <dbReference type="PROSITE" id="PS51935"/>
    </source>
</evidence>
<feature type="domain" description="NlpC/P60" evidence="6">
    <location>
        <begin position="109"/>
        <end position="253"/>
    </location>
</feature>
<comment type="similarity">
    <text evidence="1">Belongs to the peptidase C40 family.</text>
</comment>
<evidence type="ECO:0000313" key="7">
    <source>
        <dbReference type="EMBL" id="MBP2002451.1"/>
    </source>
</evidence>
<reference evidence="7 8" key="1">
    <citation type="submission" date="2021-03" db="EMBL/GenBank/DDBJ databases">
        <title>Genomic Encyclopedia of Type Strains, Phase IV (KMG-IV): sequencing the most valuable type-strain genomes for metagenomic binning, comparative biology and taxonomic classification.</title>
        <authorList>
            <person name="Goeker M."/>
        </authorList>
    </citation>
    <scope>NUCLEOTIDE SEQUENCE [LARGE SCALE GENOMIC DNA]</scope>
    <source>
        <strain evidence="7 8">DSM 26806</strain>
    </source>
</reference>
<proteinExistence type="inferred from homology"/>
<evidence type="ECO:0000313" key="8">
    <source>
        <dbReference type="Proteomes" id="UP001519288"/>
    </source>
</evidence>
<keyword evidence="2" id="KW-0645">Protease</keyword>
<protein>
    <submittedName>
        <fullName evidence="7">Cell wall-associated NlpC family hydrolase</fullName>
    </submittedName>
</protein>
<dbReference type="PANTHER" id="PTHR47053:SF1">
    <property type="entry name" value="MUREIN DD-ENDOPEPTIDASE MEPH-RELATED"/>
    <property type="match status" value="1"/>
</dbReference>
<dbReference type="PANTHER" id="PTHR47053">
    <property type="entry name" value="MUREIN DD-ENDOPEPTIDASE MEPH-RELATED"/>
    <property type="match status" value="1"/>
</dbReference>
<gene>
    <name evidence="7" type="ORF">J2Z69_003524</name>
</gene>
<feature type="signal peptide" evidence="5">
    <location>
        <begin position="1"/>
        <end position="31"/>
    </location>
</feature>
<dbReference type="Gene3D" id="2.30.30.40">
    <property type="entry name" value="SH3 Domains"/>
    <property type="match status" value="1"/>
</dbReference>
<dbReference type="EMBL" id="JAGGLD010000008">
    <property type="protein sequence ID" value="MBP2002451.1"/>
    <property type="molecule type" value="Genomic_DNA"/>
</dbReference>
<evidence type="ECO:0000256" key="5">
    <source>
        <dbReference type="SAM" id="SignalP"/>
    </source>
</evidence>
<dbReference type="SUPFAM" id="SSF54001">
    <property type="entry name" value="Cysteine proteinases"/>
    <property type="match status" value="1"/>
</dbReference>
<dbReference type="InterPro" id="IPR051202">
    <property type="entry name" value="Peptidase_C40"/>
</dbReference>
<accession>A0ABS4JN56</accession>
<dbReference type="RefSeq" id="WP_209865518.1">
    <property type="nucleotide sequence ID" value="NZ_JAGGLD010000008.1"/>
</dbReference>
<name>A0ABS4JN56_9BACL</name>
<dbReference type="InterPro" id="IPR000064">
    <property type="entry name" value="NLP_P60_dom"/>
</dbReference>
<keyword evidence="5" id="KW-0732">Signal</keyword>
<feature type="chain" id="PRO_5046425250" evidence="5">
    <location>
        <begin position="32"/>
        <end position="254"/>
    </location>
</feature>
<comment type="caution">
    <text evidence="7">The sequence shown here is derived from an EMBL/GenBank/DDBJ whole genome shotgun (WGS) entry which is preliminary data.</text>
</comment>
<dbReference type="InterPro" id="IPR003646">
    <property type="entry name" value="SH3-like_bac-type"/>
</dbReference>
<keyword evidence="4" id="KW-0788">Thiol protease</keyword>
<dbReference type="Pfam" id="PF08239">
    <property type="entry name" value="SH3_3"/>
    <property type="match status" value="1"/>
</dbReference>
<evidence type="ECO:0000256" key="1">
    <source>
        <dbReference type="ARBA" id="ARBA00007074"/>
    </source>
</evidence>
<sequence length="254" mass="28189">MKKKWSLALLSAAMLLSLGWTDGIPASTASAAEFASEPSGTIQHRVYLRATPSSDGEIIRMLEKGEKIKFVSQKGSNYYHVQTSEGTAGYIRRLDKYVTVTSESAADRMNKINLVINTGSKYLGTPYEFGSDRDTTKTFDCSDFTRQIYKEAIGITLPVDSRQQGAWVKDHSKVITKISDLRPGDLVFFMNYKGSSDHDYQGINPSKERITHVAIYIGNGQIMHTYSAISGGVRKDSLSGNWSRRFLYGGSIIN</sequence>
<evidence type="ECO:0000256" key="2">
    <source>
        <dbReference type="ARBA" id="ARBA00022670"/>
    </source>
</evidence>